<comment type="caution">
    <text evidence="1">The sequence shown here is derived from an EMBL/GenBank/DDBJ whole genome shotgun (WGS) entry which is preliminary data.</text>
</comment>
<gene>
    <name evidence="1" type="ORF">DPMN_146859</name>
</gene>
<evidence type="ECO:0000313" key="2">
    <source>
        <dbReference type="Proteomes" id="UP000828390"/>
    </source>
</evidence>
<protein>
    <submittedName>
        <fullName evidence="1">Uncharacterized protein</fullName>
    </submittedName>
</protein>
<dbReference type="PANTHER" id="PTHR46601">
    <property type="entry name" value="ULP_PROTEASE DOMAIN-CONTAINING PROTEIN"/>
    <property type="match status" value="1"/>
</dbReference>
<dbReference type="AlphaFoldDB" id="A0A9D4F8R1"/>
<reference evidence="1" key="2">
    <citation type="submission" date="2020-11" db="EMBL/GenBank/DDBJ databases">
        <authorList>
            <person name="McCartney M.A."/>
            <person name="Auch B."/>
            <person name="Kono T."/>
            <person name="Mallez S."/>
            <person name="Becker A."/>
            <person name="Gohl D.M."/>
            <person name="Silverstein K.A.T."/>
            <person name="Koren S."/>
            <person name="Bechman K.B."/>
            <person name="Herman A."/>
            <person name="Abrahante J.E."/>
            <person name="Garbe J."/>
        </authorList>
    </citation>
    <scope>NUCLEOTIDE SEQUENCE</scope>
    <source>
        <strain evidence="1">Duluth1</strain>
        <tissue evidence="1">Whole animal</tissue>
    </source>
</reference>
<evidence type="ECO:0000313" key="1">
    <source>
        <dbReference type="EMBL" id="KAH3793351.1"/>
    </source>
</evidence>
<keyword evidence="2" id="KW-1185">Reference proteome</keyword>
<dbReference type="Proteomes" id="UP000828390">
    <property type="component" value="Unassembled WGS sequence"/>
</dbReference>
<accession>A0A9D4F8R1</accession>
<organism evidence="1 2">
    <name type="scientific">Dreissena polymorpha</name>
    <name type="common">Zebra mussel</name>
    <name type="synonym">Mytilus polymorpha</name>
    <dbReference type="NCBI Taxonomy" id="45954"/>
    <lineage>
        <taxon>Eukaryota</taxon>
        <taxon>Metazoa</taxon>
        <taxon>Spiralia</taxon>
        <taxon>Lophotrochozoa</taxon>
        <taxon>Mollusca</taxon>
        <taxon>Bivalvia</taxon>
        <taxon>Autobranchia</taxon>
        <taxon>Heteroconchia</taxon>
        <taxon>Euheterodonta</taxon>
        <taxon>Imparidentia</taxon>
        <taxon>Neoheterodontei</taxon>
        <taxon>Myida</taxon>
        <taxon>Dreissenoidea</taxon>
        <taxon>Dreissenidae</taxon>
        <taxon>Dreissena</taxon>
    </lineage>
</organism>
<dbReference type="EMBL" id="JAIWYP010000007">
    <property type="protein sequence ID" value="KAH3793351.1"/>
    <property type="molecule type" value="Genomic_DNA"/>
</dbReference>
<sequence>MNDLKNSYEDFGIHCQRNYFETSHGKGEQDAAGSHVKTKAHMSTIRRKCTIHTAKDFHQFLSTSFKYPESSAFKSRHDKVTLKQRLFFYVAKDDIDSNRSSGKVREAKDNRKFTAYDLYKETQTN</sequence>
<name>A0A9D4F8R1_DREPO</name>
<reference evidence="1" key="1">
    <citation type="journal article" date="2019" name="bioRxiv">
        <title>The Genome of the Zebra Mussel, Dreissena polymorpha: A Resource for Invasive Species Research.</title>
        <authorList>
            <person name="McCartney M.A."/>
            <person name="Auch B."/>
            <person name="Kono T."/>
            <person name="Mallez S."/>
            <person name="Zhang Y."/>
            <person name="Obille A."/>
            <person name="Becker A."/>
            <person name="Abrahante J.E."/>
            <person name="Garbe J."/>
            <person name="Badalamenti J.P."/>
            <person name="Herman A."/>
            <person name="Mangelson H."/>
            <person name="Liachko I."/>
            <person name="Sullivan S."/>
            <person name="Sone E.D."/>
            <person name="Koren S."/>
            <person name="Silverstein K.A.T."/>
            <person name="Beckman K.B."/>
            <person name="Gohl D.M."/>
        </authorList>
    </citation>
    <scope>NUCLEOTIDE SEQUENCE</scope>
    <source>
        <strain evidence="1">Duluth1</strain>
        <tissue evidence="1">Whole animal</tissue>
    </source>
</reference>
<proteinExistence type="predicted"/>
<dbReference type="PANTHER" id="PTHR46601:SF1">
    <property type="entry name" value="ADF-H DOMAIN-CONTAINING PROTEIN"/>
    <property type="match status" value="1"/>
</dbReference>